<dbReference type="SUPFAM" id="SSF52402">
    <property type="entry name" value="Adenine nucleotide alpha hydrolases-like"/>
    <property type="match status" value="1"/>
</dbReference>
<dbReference type="PANTHER" id="PTHR43196:SF2">
    <property type="entry name" value="PHOSPHOADENOSINE PHOSPHOSULFATE REDUCTASE"/>
    <property type="match status" value="1"/>
</dbReference>
<reference evidence="2" key="1">
    <citation type="submission" date="2021-01" db="EMBL/GenBank/DDBJ databases">
        <title>Genome sequence of strain Noviherbaspirillum sp. DKR-6.</title>
        <authorList>
            <person name="Chaudhary D.K."/>
        </authorList>
    </citation>
    <scope>NUCLEOTIDE SEQUENCE</scope>
    <source>
        <strain evidence="2">DKR-6</strain>
    </source>
</reference>
<dbReference type="EMBL" id="JAEPBG010000015">
    <property type="protein sequence ID" value="MBK4737886.1"/>
    <property type="molecule type" value="Genomic_DNA"/>
</dbReference>
<dbReference type="Pfam" id="PF01507">
    <property type="entry name" value="PAPS_reduct"/>
    <property type="match status" value="1"/>
</dbReference>
<dbReference type="Gene3D" id="3.40.50.620">
    <property type="entry name" value="HUPs"/>
    <property type="match status" value="1"/>
</dbReference>
<evidence type="ECO:0000313" key="3">
    <source>
        <dbReference type="Proteomes" id="UP000622890"/>
    </source>
</evidence>
<comment type="caution">
    <text evidence="2">The sequence shown here is derived from an EMBL/GenBank/DDBJ whole genome shotgun (WGS) entry which is preliminary data.</text>
</comment>
<gene>
    <name evidence="2" type="ORF">JJB74_24965</name>
</gene>
<dbReference type="InterPro" id="IPR002500">
    <property type="entry name" value="PAPS_reduct_dom"/>
</dbReference>
<name>A0A934SZI7_9BURK</name>
<dbReference type="PANTHER" id="PTHR43196">
    <property type="entry name" value="SULFATE ADENYLYLTRANSFERASE SUBUNIT 2"/>
    <property type="match status" value="1"/>
</dbReference>
<feature type="domain" description="Phosphoadenosine phosphosulphate reductase" evidence="1">
    <location>
        <begin position="144"/>
        <end position="241"/>
    </location>
</feature>
<dbReference type="RefSeq" id="WP_200596560.1">
    <property type="nucleotide sequence ID" value="NZ_JAEPBG010000015.1"/>
</dbReference>
<accession>A0A934SZI7</accession>
<dbReference type="Proteomes" id="UP000622890">
    <property type="component" value="Unassembled WGS sequence"/>
</dbReference>
<organism evidence="2 3">
    <name type="scientific">Noviherbaspirillum pedocola</name>
    <dbReference type="NCBI Taxonomy" id="2801341"/>
    <lineage>
        <taxon>Bacteria</taxon>
        <taxon>Pseudomonadati</taxon>
        <taxon>Pseudomonadota</taxon>
        <taxon>Betaproteobacteria</taxon>
        <taxon>Burkholderiales</taxon>
        <taxon>Oxalobacteraceae</taxon>
        <taxon>Noviherbaspirillum</taxon>
    </lineage>
</organism>
<evidence type="ECO:0000313" key="2">
    <source>
        <dbReference type="EMBL" id="MBK4737886.1"/>
    </source>
</evidence>
<protein>
    <submittedName>
        <fullName evidence="2">Phosphoadenosine phosphosulfate reductase family protein</fullName>
    </submittedName>
</protein>
<keyword evidence="3" id="KW-1185">Reference proteome</keyword>
<dbReference type="GO" id="GO:0003824">
    <property type="term" value="F:catalytic activity"/>
    <property type="evidence" value="ECO:0007669"/>
    <property type="project" value="InterPro"/>
</dbReference>
<proteinExistence type="predicted"/>
<evidence type="ECO:0000259" key="1">
    <source>
        <dbReference type="Pfam" id="PF01507"/>
    </source>
</evidence>
<dbReference type="InterPro" id="IPR050128">
    <property type="entry name" value="Sulfate_adenylyltrnsfr_sub2"/>
</dbReference>
<dbReference type="AlphaFoldDB" id="A0A934SZI7"/>
<dbReference type="InterPro" id="IPR014729">
    <property type="entry name" value="Rossmann-like_a/b/a_fold"/>
</dbReference>
<sequence>MEQVTLFVTSDAFDPFAFDKVIIGFSGGKDSVACVLHVLELGIPKDRIELWHHEIDDGDTGQLKMDWPCTHAYVRAFADALGIPLYFSWREGGFARELLRENALTAPTLFETPTGLMKAGGIRGTPSTRRKFPQQSANLSTRWCSSSLKIDICSMAIANQDRFTGKRTCLVTGERAEESTARSKYAEAEPHKTSNGKRMVWQWRPVHKWSEKEVWAIMERHRIRAHPAYWLGWSRCSCQTCIFGSPSQWASVAQIAPHKIIQIRKHEQEFGVTLRRDGDIDKAIARGTPYAMDPEHVRVAMSETYDLPIFMEEWALPAGAYGEAAGPT</sequence>